<proteinExistence type="predicted"/>
<name>A0ABQ5H110_9ASTR</name>
<reference evidence="2" key="1">
    <citation type="journal article" date="2022" name="Int. J. Mol. Sci.">
        <title>Draft Genome of Tanacetum Coccineum: Genomic Comparison of Closely Related Tanacetum-Family Plants.</title>
        <authorList>
            <person name="Yamashiro T."/>
            <person name="Shiraishi A."/>
            <person name="Nakayama K."/>
            <person name="Satake H."/>
        </authorList>
    </citation>
    <scope>NUCLEOTIDE SEQUENCE</scope>
</reference>
<feature type="compositionally biased region" description="Acidic residues" evidence="1">
    <location>
        <begin position="39"/>
        <end position="56"/>
    </location>
</feature>
<evidence type="ECO:0000256" key="1">
    <source>
        <dbReference type="SAM" id="MobiDB-lite"/>
    </source>
</evidence>
<comment type="caution">
    <text evidence="2">The sequence shown here is derived from an EMBL/GenBank/DDBJ whole genome shotgun (WGS) entry which is preliminary data.</text>
</comment>
<dbReference type="Proteomes" id="UP001151760">
    <property type="component" value="Unassembled WGS sequence"/>
</dbReference>
<evidence type="ECO:0000313" key="3">
    <source>
        <dbReference type="Proteomes" id="UP001151760"/>
    </source>
</evidence>
<organism evidence="2 3">
    <name type="scientific">Tanacetum coccineum</name>
    <dbReference type="NCBI Taxonomy" id="301880"/>
    <lineage>
        <taxon>Eukaryota</taxon>
        <taxon>Viridiplantae</taxon>
        <taxon>Streptophyta</taxon>
        <taxon>Embryophyta</taxon>
        <taxon>Tracheophyta</taxon>
        <taxon>Spermatophyta</taxon>
        <taxon>Magnoliopsida</taxon>
        <taxon>eudicotyledons</taxon>
        <taxon>Gunneridae</taxon>
        <taxon>Pentapetalae</taxon>
        <taxon>asterids</taxon>
        <taxon>campanulids</taxon>
        <taxon>Asterales</taxon>
        <taxon>Asteraceae</taxon>
        <taxon>Asteroideae</taxon>
        <taxon>Anthemideae</taxon>
        <taxon>Anthemidinae</taxon>
        <taxon>Tanacetum</taxon>
    </lineage>
</organism>
<protein>
    <submittedName>
        <fullName evidence="2">Uncharacterized protein</fullName>
    </submittedName>
</protein>
<dbReference type="EMBL" id="BQNB010019066">
    <property type="protein sequence ID" value="GJT81259.1"/>
    <property type="molecule type" value="Genomic_DNA"/>
</dbReference>
<reference evidence="2" key="2">
    <citation type="submission" date="2022-01" db="EMBL/GenBank/DDBJ databases">
        <authorList>
            <person name="Yamashiro T."/>
            <person name="Shiraishi A."/>
            <person name="Satake H."/>
            <person name="Nakayama K."/>
        </authorList>
    </citation>
    <scope>NUCLEOTIDE SEQUENCE</scope>
</reference>
<keyword evidence="3" id="KW-1185">Reference proteome</keyword>
<feature type="compositionally biased region" description="Basic and acidic residues" evidence="1">
    <location>
        <begin position="58"/>
        <end position="77"/>
    </location>
</feature>
<feature type="region of interest" description="Disordered" evidence="1">
    <location>
        <begin position="22"/>
        <end position="84"/>
    </location>
</feature>
<accession>A0ABQ5H110</accession>
<gene>
    <name evidence="2" type="ORF">Tco_1055601</name>
</gene>
<sequence>MGICRDVPFLAWICAFNCDRQGEEEPKEEPIKEEPLEEPKEEELLEESKEEAELDLLSDARSRPRPAELGDSCESKVKPKRGPA</sequence>
<evidence type="ECO:0000313" key="2">
    <source>
        <dbReference type="EMBL" id="GJT81259.1"/>
    </source>
</evidence>
<feature type="compositionally biased region" description="Basic and acidic residues" evidence="1">
    <location>
        <begin position="22"/>
        <end position="38"/>
    </location>
</feature>